<dbReference type="RefSeq" id="WP_120104757.1">
    <property type="nucleotide sequence ID" value="NZ_CP028885.1"/>
</dbReference>
<sequence>MNKIFIQIIILLLCVISCKSTSTEDSSGYHGDSKDKKGYNKWYYDNYKKHGIKRGRSGGRGRRR</sequence>
<dbReference type="KEGG" id="btur:DB313_04890"/>
<dbReference type="EMBL" id="CP028885">
    <property type="protein sequence ID" value="AYE36838.1"/>
    <property type="molecule type" value="Genomic_DNA"/>
</dbReference>
<accession>A0A386PNI5</accession>
<geneLocation type="plasmid" evidence="2 3">
    <name>lp129</name>
</geneLocation>
<reference evidence="2 3" key="1">
    <citation type="journal article" date="2018" name="Infect. Genet. Evol.">
        <title>Genome-wide analysis of Borrelia turcica and 'Candidatus Borrelia tachyglossi' shows relapsing fever-like genomes with unique genomic links to Lyme disease Borrelia.</title>
        <authorList>
            <person name="Gofton A.W."/>
            <person name="Margos G."/>
            <person name="Fingerle V."/>
            <person name="Hepner S."/>
            <person name="Loh S.M."/>
            <person name="Ryan U."/>
            <person name="Irwin P."/>
            <person name="Oskam C.L."/>
        </authorList>
    </citation>
    <scope>NUCLEOTIDE SEQUENCE [LARGE SCALE GENOMIC DNA]</scope>
    <source>
        <strain evidence="2 3">IST7</strain>
        <plasmid evidence="2">lp129</plasmid>
    </source>
</reference>
<evidence type="ECO:0000256" key="1">
    <source>
        <dbReference type="SAM" id="MobiDB-lite"/>
    </source>
</evidence>
<name>A0A386PNI5_9SPIR</name>
<dbReference type="AlphaFoldDB" id="A0A386PNI5"/>
<keyword evidence="3" id="KW-1185">Reference proteome</keyword>
<protein>
    <submittedName>
        <fullName evidence="2">Uncharacterized protein</fullName>
    </submittedName>
</protein>
<evidence type="ECO:0000313" key="3">
    <source>
        <dbReference type="Proteomes" id="UP000275571"/>
    </source>
</evidence>
<keyword evidence="2" id="KW-0614">Plasmid</keyword>
<proteinExistence type="predicted"/>
<feature type="region of interest" description="Disordered" evidence="1">
    <location>
        <begin position="21"/>
        <end position="40"/>
    </location>
</feature>
<gene>
    <name evidence="2" type="ORF">DB313_04890</name>
</gene>
<organism evidence="2 3">
    <name type="scientific">Borrelia turcica IST7</name>
    <dbReference type="NCBI Taxonomy" id="1104446"/>
    <lineage>
        <taxon>Bacteria</taxon>
        <taxon>Pseudomonadati</taxon>
        <taxon>Spirochaetota</taxon>
        <taxon>Spirochaetia</taxon>
        <taxon>Spirochaetales</taxon>
        <taxon>Borreliaceae</taxon>
        <taxon>Borrelia</taxon>
    </lineage>
</organism>
<evidence type="ECO:0000313" key="2">
    <source>
        <dbReference type="EMBL" id="AYE36838.1"/>
    </source>
</evidence>
<dbReference type="Proteomes" id="UP000275571">
    <property type="component" value="Plasmid lp129"/>
</dbReference>